<evidence type="ECO:0000313" key="3">
    <source>
        <dbReference type="Proteomes" id="UP000623269"/>
    </source>
</evidence>
<dbReference type="EMBL" id="JAEAGR010000002">
    <property type="protein sequence ID" value="MBH1939714.1"/>
    <property type="molecule type" value="Genomic_DNA"/>
</dbReference>
<name>A0A8J7GX91_9FIRM</name>
<keyword evidence="1" id="KW-0472">Membrane</keyword>
<evidence type="ECO:0000313" key="2">
    <source>
        <dbReference type="EMBL" id="MBH1939714.1"/>
    </source>
</evidence>
<dbReference type="RefSeq" id="WP_197659947.1">
    <property type="nucleotide sequence ID" value="NZ_JAEAGR010000002.1"/>
</dbReference>
<feature type="transmembrane region" description="Helical" evidence="1">
    <location>
        <begin position="269"/>
        <end position="289"/>
    </location>
</feature>
<comment type="caution">
    <text evidence="2">The sequence shown here is derived from an EMBL/GenBank/DDBJ whole genome shotgun (WGS) entry which is preliminary data.</text>
</comment>
<feature type="transmembrane region" description="Helical" evidence="1">
    <location>
        <begin position="310"/>
        <end position="329"/>
    </location>
</feature>
<sequence length="330" mass="36800">MKKILSNPKNKLIKGAVLLFFIIMFLYPYASYEGASTGLLLWFINVLPTLLPFIIISNLMIRLNISKQISRILYPVIGKLFRVSSEGCYPILIGFLSGIPMGAKTTADLVSEEKINEDEGNFLLTMCNNYSPVFIMSYIVINQLKLPRIRYSLFVILYLSSIISAVIYRFYINRRRFNITTKGPIPPSKTKPIQATSKSARFSFQILDSSIMNGFEVITKIGGYIILFSILAQIINQIGPGNGLLKASFMGILEITTGINQICKADINIHMKIVLAAVLTSFGGLSGMAQTKSVLGDTRLSMKSYFIVKLINTVITFVLALLYVALFRIV</sequence>
<dbReference type="AlphaFoldDB" id="A0A8J7GX91"/>
<keyword evidence="1" id="KW-0812">Transmembrane</keyword>
<keyword evidence="3" id="KW-1185">Reference proteome</keyword>
<dbReference type="Proteomes" id="UP000623269">
    <property type="component" value="Unassembled WGS sequence"/>
</dbReference>
<feature type="transmembrane region" description="Helical" evidence="1">
    <location>
        <begin position="153"/>
        <end position="172"/>
    </location>
</feature>
<reference evidence="2" key="1">
    <citation type="submission" date="2020-12" db="EMBL/GenBank/DDBJ databases">
        <title>M. sibirica DSM 26468T genome.</title>
        <authorList>
            <person name="Thieme N."/>
            <person name="Rettenmaier R."/>
            <person name="Zverlov V."/>
            <person name="Liebl W."/>
        </authorList>
    </citation>
    <scope>NUCLEOTIDE SEQUENCE</scope>
    <source>
        <strain evidence="2">DSM 26468</strain>
    </source>
</reference>
<accession>A0A8J7GX91</accession>
<gene>
    <name evidence="2" type="ORF">I5677_02250</name>
</gene>
<organism evidence="2 3">
    <name type="scientific">Mobilitalea sibirica</name>
    <dbReference type="NCBI Taxonomy" id="1462919"/>
    <lineage>
        <taxon>Bacteria</taxon>
        <taxon>Bacillati</taxon>
        <taxon>Bacillota</taxon>
        <taxon>Clostridia</taxon>
        <taxon>Lachnospirales</taxon>
        <taxon>Lachnospiraceae</taxon>
        <taxon>Mobilitalea</taxon>
    </lineage>
</organism>
<feature type="transmembrane region" description="Helical" evidence="1">
    <location>
        <begin position="122"/>
        <end position="141"/>
    </location>
</feature>
<feature type="transmembrane region" description="Helical" evidence="1">
    <location>
        <begin position="42"/>
        <end position="61"/>
    </location>
</feature>
<protein>
    <submittedName>
        <fullName evidence="2">Transporter</fullName>
    </submittedName>
</protein>
<evidence type="ECO:0000256" key="1">
    <source>
        <dbReference type="SAM" id="Phobius"/>
    </source>
</evidence>
<keyword evidence="1" id="KW-1133">Transmembrane helix</keyword>
<feature type="transmembrane region" description="Helical" evidence="1">
    <location>
        <begin position="12"/>
        <end position="30"/>
    </location>
</feature>
<proteinExistence type="predicted"/>